<dbReference type="STRING" id="64971.SAMN05421831_10578"/>
<evidence type="ECO:0000256" key="12">
    <source>
        <dbReference type="SAM" id="Phobius"/>
    </source>
</evidence>
<evidence type="ECO:0000313" key="14">
    <source>
        <dbReference type="EMBL" id="SEI60384.1"/>
    </source>
</evidence>
<keyword evidence="4 12" id="KW-0812">Transmembrane</keyword>
<dbReference type="SUPFAM" id="SSF54534">
    <property type="entry name" value="FKBP-like"/>
    <property type="match status" value="1"/>
</dbReference>
<keyword evidence="2" id="KW-1003">Cell membrane</keyword>
<evidence type="ECO:0000256" key="2">
    <source>
        <dbReference type="ARBA" id="ARBA00022475"/>
    </source>
</evidence>
<dbReference type="GO" id="GO:0005886">
    <property type="term" value="C:plasma membrane"/>
    <property type="evidence" value="ECO:0007669"/>
    <property type="project" value="UniProtKB-SubCell"/>
</dbReference>
<evidence type="ECO:0000313" key="15">
    <source>
        <dbReference type="Proteomes" id="UP000242999"/>
    </source>
</evidence>
<keyword evidence="11" id="KW-0697">Rotamase</keyword>
<evidence type="ECO:0000259" key="13">
    <source>
        <dbReference type="PROSITE" id="PS50198"/>
    </source>
</evidence>
<dbReference type="PANTHER" id="PTHR47529:SF1">
    <property type="entry name" value="PERIPLASMIC CHAPERONE PPID"/>
    <property type="match status" value="1"/>
</dbReference>
<dbReference type="GO" id="GO:0003755">
    <property type="term" value="F:peptidyl-prolyl cis-trans isomerase activity"/>
    <property type="evidence" value="ECO:0007669"/>
    <property type="project" value="UniProtKB-KW"/>
</dbReference>
<dbReference type="Gene3D" id="3.10.50.40">
    <property type="match status" value="1"/>
</dbReference>
<dbReference type="PROSITE" id="PS01096">
    <property type="entry name" value="PPIC_PPIASE_1"/>
    <property type="match status" value="1"/>
</dbReference>
<proteinExistence type="inferred from homology"/>
<gene>
    <name evidence="14" type="ORF">SAMN05421831_10578</name>
</gene>
<evidence type="ECO:0000256" key="8">
    <source>
        <dbReference type="ARBA" id="ARBA00038408"/>
    </source>
</evidence>
<dbReference type="InterPro" id="IPR023058">
    <property type="entry name" value="PPIase_PpiC_CS"/>
</dbReference>
<dbReference type="Gene3D" id="1.10.4030.10">
    <property type="entry name" value="Porin chaperone SurA, peptide-binding domain"/>
    <property type="match status" value="1"/>
</dbReference>
<dbReference type="InterPro" id="IPR052029">
    <property type="entry name" value="PpiD_chaperone"/>
</dbReference>
<dbReference type="AlphaFoldDB" id="A0A1H6S3D9"/>
<evidence type="ECO:0000256" key="4">
    <source>
        <dbReference type="ARBA" id="ARBA00022692"/>
    </source>
</evidence>
<keyword evidence="7" id="KW-0143">Chaperone</keyword>
<reference evidence="15" key="1">
    <citation type="submission" date="2016-10" db="EMBL/GenBank/DDBJ databases">
        <authorList>
            <person name="Varghese N."/>
            <person name="Submissions S."/>
        </authorList>
    </citation>
    <scope>NUCLEOTIDE SEQUENCE [LARGE SCALE GENOMIC DNA]</scope>
    <source>
        <strain evidence="15">DSM 7165</strain>
    </source>
</reference>
<evidence type="ECO:0000256" key="10">
    <source>
        <dbReference type="ARBA" id="ARBA00042775"/>
    </source>
</evidence>
<dbReference type="PANTHER" id="PTHR47529">
    <property type="entry name" value="PEPTIDYL-PROLYL CIS-TRANS ISOMERASE D"/>
    <property type="match status" value="1"/>
</dbReference>
<sequence>MLDFIRNHSQGWIAKVIVGLIVLTFSLWGVESIIGAFTQSRDTLAQVGDQEISRTQVDNLAQQELRRLLQTNPNIDPETLDQNLLRGMALNRLIMQGVLNYQAQVQDIRISRQAVEREIVRTPQFADAEGRFQQEIYKDVLARAGLTPTGFRAQLSEEILNEHLLGGVSLSAFVLPKERQALEALLDQKRTYRSVRLSLDEYAQDLTPTEEALRTYYQEHQEAYAMPERVQVAYLLLDPQQVAQSIQIDQAQIDAAYQAYVQQQPQQRQAAHILLNFTNEKEKQQAQADLLAWRDAVLAGEADFAQLAREHSQDPASARQGGDLGWILPDTLDPAFEQALFALQENSDISMPVETPFGLHLIQLLDQRAPEIKPLAEMRAQLIQDLQAQPLRERMASLSEDLRNLSFSKDSLQAVAEALQEQITLEVQTSAWISAGQAEDFWQQTQVQKVLFDPQMREDQLPSDVIKLDDERLLVIQHQAYQAQSIQDFAQVQDQVQQAWARTQAQSRLQTQAQTYLRQLQAGESLPASLSWSETQTISRFGAQTEQDLVTYIFKMPQPAQVSYGIYTDAEGNVLLLALDTVTDGEISTGDEAINAQNVLQQQAQRRWMQLQQNHYLQVTPVQRF</sequence>
<evidence type="ECO:0000256" key="1">
    <source>
        <dbReference type="ARBA" id="ARBA00004382"/>
    </source>
</evidence>
<dbReference type="Pfam" id="PF00639">
    <property type="entry name" value="Rotamase"/>
    <property type="match status" value="1"/>
</dbReference>
<comment type="subcellular location">
    <subcellularLocation>
        <location evidence="1">Cell inner membrane</location>
        <topology evidence="1">Single-pass type II membrane protein</topology>
        <orientation evidence="1">Periplasmic side</orientation>
    </subcellularLocation>
</comment>
<feature type="domain" description="PpiC" evidence="13">
    <location>
        <begin position="265"/>
        <end position="366"/>
    </location>
</feature>
<feature type="transmembrane region" description="Helical" evidence="12">
    <location>
        <begin position="12"/>
        <end position="30"/>
    </location>
</feature>
<dbReference type="InterPro" id="IPR046357">
    <property type="entry name" value="PPIase_dom_sf"/>
</dbReference>
<dbReference type="InterPro" id="IPR027304">
    <property type="entry name" value="Trigger_fact/SurA_dom_sf"/>
</dbReference>
<dbReference type="EMBL" id="FNYH01000005">
    <property type="protein sequence ID" value="SEI60384.1"/>
    <property type="molecule type" value="Genomic_DNA"/>
</dbReference>
<accession>A0A1H6S3D9</accession>
<dbReference type="OrthoDB" id="9812372at2"/>
<protein>
    <recommendedName>
        <fullName evidence="9">Periplasmic chaperone PpiD</fullName>
    </recommendedName>
    <alternativeName>
        <fullName evidence="10">Periplasmic folding chaperone</fullName>
    </alternativeName>
</protein>
<dbReference type="Proteomes" id="UP000242999">
    <property type="component" value="Unassembled WGS sequence"/>
</dbReference>
<dbReference type="RefSeq" id="WP_093309159.1">
    <property type="nucleotide sequence ID" value="NZ_FNYH01000005.1"/>
</dbReference>
<organism evidence="14 15">
    <name type="scientific">Allopseudospirillum japonicum</name>
    <dbReference type="NCBI Taxonomy" id="64971"/>
    <lineage>
        <taxon>Bacteria</taxon>
        <taxon>Pseudomonadati</taxon>
        <taxon>Pseudomonadota</taxon>
        <taxon>Gammaproteobacteria</taxon>
        <taxon>Oceanospirillales</taxon>
        <taxon>Oceanospirillaceae</taxon>
        <taxon>Allopseudospirillum</taxon>
    </lineage>
</organism>
<keyword evidence="5 12" id="KW-1133">Transmembrane helix</keyword>
<evidence type="ECO:0000256" key="9">
    <source>
        <dbReference type="ARBA" id="ARBA00040743"/>
    </source>
</evidence>
<evidence type="ECO:0000256" key="11">
    <source>
        <dbReference type="PROSITE-ProRule" id="PRU00278"/>
    </source>
</evidence>
<name>A0A1H6S3D9_9GAMM</name>
<keyword evidence="6 12" id="KW-0472">Membrane</keyword>
<evidence type="ECO:0000256" key="3">
    <source>
        <dbReference type="ARBA" id="ARBA00022519"/>
    </source>
</evidence>
<evidence type="ECO:0000256" key="7">
    <source>
        <dbReference type="ARBA" id="ARBA00023186"/>
    </source>
</evidence>
<comment type="similarity">
    <text evidence="8">Belongs to the PpiD chaperone family.</text>
</comment>
<keyword evidence="3" id="KW-0997">Cell inner membrane</keyword>
<dbReference type="InterPro" id="IPR000297">
    <property type="entry name" value="PPIase_PpiC"/>
</dbReference>
<dbReference type="SUPFAM" id="SSF109998">
    <property type="entry name" value="Triger factor/SurA peptide-binding domain-like"/>
    <property type="match status" value="1"/>
</dbReference>
<keyword evidence="15" id="KW-1185">Reference proteome</keyword>
<evidence type="ECO:0000256" key="5">
    <source>
        <dbReference type="ARBA" id="ARBA00022989"/>
    </source>
</evidence>
<dbReference type="PROSITE" id="PS50198">
    <property type="entry name" value="PPIC_PPIASE_2"/>
    <property type="match status" value="1"/>
</dbReference>
<evidence type="ECO:0000256" key="6">
    <source>
        <dbReference type="ARBA" id="ARBA00023136"/>
    </source>
</evidence>
<keyword evidence="11 14" id="KW-0413">Isomerase</keyword>
<dbReference type="Pfam" id="PF13624">
    <property type="entry name" value="SurA_N_3"/>
    <property type="match status" value="1"/>
</dbReference>